<proteinExistence type="predicted"/>
<gene>
    <name evidence="1" type="ORF">Alexandra_163</name>
</gene>
<dbReference type="Gene3D" id="3.10.310.30">
    <property type="match status" value="1"/>
</dbReference>
<sequence>MTTLVVYHQGCADGSFAAAITALAYPNDTLHFFPAVYANDQGDIVTADGTKFEDMKGLEGIKLSDLTKDADGKLIGEPSEYTRVVVVDFSLTERQMAVLTKRYGGNFKVLDHHDCRDQELYAKECAALDVSPLGLTFKAGGSGTLLAYMAHVSEFQQHQYACTDNIIRSAQLVSDRDLWIRDNKRAFAFYEGYVKDVFKEVEKCGLVYTEMPPTVRAAYKIILAGDIEAIIAQGFINIEARNETIRGLIDTNSFFSEPNHLIGVKHAVVPCDKGIASETGTYVYENYDHFQTVMLVRKGHRDPTKVYVSCRSKGYPEGHIGSARFIARSRGGDGHPSAAGFNMPLEEFNQLYPGLKLDFDSVGCDC</sequence>
<evidence type="ECO:0000313" key="2">
    <source>
        <dbReference type="Proteomes" id="UP000251795"/>
    </source>
</evidence>
<accession>A0A2Z4QDU3</accession>
<keyword evidence="2" id="KW-1185">Reference proteome</keyword>
<dbReference type="SUPFAM" id="SSF64182">
    <property type="entry name" value="DHH phosphoesterases"/>
    <property type="match status" value="1"/>
</dbReference>
<dbReference type="Proteomes" id="UP000251795">
    <property type="component" value="Segment"/>
</dbReference>
<evidence type="ECO:0000313" key="1">
    <source>
        <dbReference type="EMBL" id="AWY08435.1"/>
    </source>
</evidence>
<dbReference type="InterPro" id="IPR038763">
    <property type="entry name" value="DHH_sf"/>
</dbReference>
<reference evidence="1 2" key="1">
    <citation type="submission" date="2018-04" db="EMBL/GenBank/DDBJ databases">
        <authorList>
            <person name="Go L.Y."/>
            <person name="Mitchell J.A."/>
        </authorList>
    </citation>
    <scope>NUCLEOTIDE SEQUENCE [LARGE SCALE GENOMIC DNA]</scope>
</reference>
<protein>
    <recommendedName>
        <fullName evidence="3">Phosphoesterase</fullName>
    </recommendedName>
</protein>
<dbReference type="EMBL" id="MH248138">
    <property type="protein sequence ID" value="AWY08435.1"/>
    <property type="molecule type" value="Genomic_DNA"/>
</dbReference>
<name>A0A2Z4QDU3_9CAUD</name>
<organism evidence="1 2">
    <name type="scientific">Erwinia phage vB_EamM_Alexandra</name>
    <dbReference type="NCBI Taxonomy" id="2201424"/>
    <lineage>
        <taxon>Viruses</taxon>
        <taxon>Duplodnaviria</taxon>
        <taxon>Heunggongvirae</taxon>
        <taxon>Uroviricota</taxon>
        <taxon>Caudoviricetes</taxon>
        <taxon>Alexandravirus</taxon>
        <taxon>Alexandravirus alexandra</taxon>
    </lineage>
</organism>
<evidence type="ECO:0008006" key="3">
    <source>
        <dbReference type="Google" id="ProtNLM"/>
    </source>
</evidence>